<keyword evidence="2" id="KW-0378">Hydrolase</keyword>
<name>A0A2M6Z366_9BACT</name>
<keyword evidence="3" id="KW-0694">RNA-binding</keyword>
<evidence type="ECO:0000313" key="5">
    <source>
        <dbReference type="Proteomes" id="UP000228777"/>
    </source>
</evidence>
<dbReference type="NCBIfam" id="TIGR00447">
    <property type="entry name" value="pth"/>
    <property type="match status" value="1"/>
</dbReference>
<evidence type="ECO:0000313" key="4">
    <source>
        <dbReference type="EMBL" id="PIU46844.1"/>
    </source>
</evidence>
<dbReference type="InterPro" id="IPR001328">
    <property type="entry name" value="Pept_tRNA_hydro"/>
</dbReference>
<dbReference type="EMBL" id="PEWP01000029">
    <property type="protein sequence ID" value="PIU46844.1"/>
    <property type="molecule type" value="Genomic_DNA"/>
</dbReference>
<gene>
    <name evidence="4" type="ORF">COS93_01535</name>
</gene>
<dbReference type="Pfam" id="PF01195">
    <property type="entry name" value="Pept_tRNA_hydro"/>
    <property type="match status" value="1"/>
</dbReference>
<evidence type="ECO:0008006" key="6">
    <source>
        <dbReference type="Google" id="ProtNLM"/>
    </source>
</evidence>
<accession>A0A2M6Z366</accession>
<evidence type="ECO:0000256" key="2">
    <source>
        <dbReference type="ARBA" id="ARBA00022801"/>
    </source>
</evidence>
<reference evidence="5" key="1">
    <citation type="submission" date="2017-09" db="EMBL/GenBank/DDBJ databases">
        <title>Depth-based differentiation of microbial function through sediment-hosted aquifers and enrichment of novel symbionts in the deep terrestrial subsurface.</title>
        <authorList>
            <person name="Probst A.J."/>
            <person name="Ladd B."/>
            <person name="Jarett J.K."/>
            <person name="Geller-Mcgrath D.E."/>
            <person name="Sieber C.M.K."/>
            <person name="Emerson J.B."/>
            <person name="Anantharaman K."/>
            <person name="Thomas B.C."/>
            <person name="Malmstrom R."/>
            <person name="Stieglmeier M."/>
            <person name="Klingl A."/>
            <person name="Woyke T."/>
            <person name="Ryan C.M."/>
            <person name="Banfield J.F."/>
        </authorList>
    </citation>
    <scope>NUCLEOTIDE SEQUENCE [LARGE SCALE GENOMIC DNA]</scope>
</reference>
<dbReference type="SUPFAM" id="SSF53178">
    <property type="entry name" value="Peptidyl-tRNA hydrolase-like"/>
    <property type="match status" value="1"/>
</dbReference>
<comment type="caution">
    <text evidence="4">The sequence shown here is derived from an EMBL/GenBank/DDBJ whole genome shotgun (WGS) entry which is preliminary data.</text>
</comment>
<organism evidence="4 5">
    <name type="scientific">bacterium (Candidatus Gribaldobacteria) CG07_land_8_20_14_0_80_33_18</name>
    <dbReference type="NCBI Taxonomy" id="2014272"/>
    <lineage>
        <taxon>Bacteria</taxon>
        <taxon>Candidatus Gribaldobacteria</taxon>
    </lineage>
</organism>
<dbReference type="GO" id="GO:0000049">
    <property type="term" value="F:tRNA binding"/>
    <property type="evidence" value="ECO:0007669"/>
    <property type="project" value="UniProtKB-KW"/>
</dbReference>
<sequence length="126" mass="14472">MNESGKSVKKIVLSFKFQVSRLWVVHDDIDLPLGKIKISIGKSSAGHKGVQSIIRELKTKDFVRFRIGIKQRTENKEQRTEVEKFVLKKITKEEEKIVKDVIKKTVGAIEFALKNGIEKAMTKYNK</sequence>
<dbReference type="Proteomes" id="UP000228777">
    <property type="component" value="Unassembled WGS sequence"/>
</dbReference>
<dbReference type="InterPro" id="IPR036416">
    <property type="entry name" value="Pept_tRNA_hydro_sf"/>
</dbReference>
<protein>
    <recommendedName>
        <fullName evidence="6">Aminoacyl-tRNA hydrolase</fullName>
    </recommendedName>
</protein>
<dbReference type="PANTHER" id="PTHR17224:SF1">
    <property type="entry name" value="PEPTIDYL-TRNA HYDROLASE"/>
    <property type="match status" value="1"/>
</dbReference>
<dbReference type="GO" id="GO:0004045">
    <property type="term" value="F:peptidyl-tRNA hydrolase activity"/>
    <property type="evidence" value="ECO:0007669"/>
    <property type="project" value="InterPro"/>
</dbReference>
<evidence type="ECO:0000256" key="3">
    <source>
        <dbReference type="ARBA" id="ARBA00022884"/>
    </source>
</evidence>
<evidence type="ECO:0000256" key="1">
    <source>
        <dbReference type="ARBA" id="ARBA00022555"/>
    </source>
</evidence>
<keyword evidence="1" id="KW-0820">tRNA-binding</keyword>
<dbReference type="PANTHER" id="PTHR17224">
    <property type="entry name" value="PEPTIDYL-TRNA HYDROLASE"/>
    <property type="match status" value="1"/>
</dbReference>
<dbReference type="AlphaFoldDB" id="A0A2M6Z366"/>
<proteinExistence type="predicted"/>
<dbReference type="Gene3D" id="3.40.50.1470">
    <property type="entry name" value="Peptidyl-tRNA hydrolase"/>
    <property type="match status" value="1"/>
</dbReference>